<accession>A0ABP9X6Q4</accession>
<evidence type="ECO:0000256" key="1">
    <source>
        <dbReference type="SAM" id="Phobius"/>
    </source>
</evidence>
<evidence type="ECO:0000313" key="3">
    <source>
        <dbReference type="Proteomes" id="UP001428290"/>
    </source>
</evidence>
<sequence>MEERSQRAKIGSSGRRWQVVPALGGVGLLIAMVLVAQTPEPPAPLLTATVVAETIVTPSISTQPTPNNPISSLPTVDLADQQLLLVDVNDELKLWNGTGLVQARGRIEHFFSTNNEDLTIDWQREMLFIRSFYWLEARSLRDNRRLWQLPITEREADVETKILDVVSDPFNQLVWLLEKQRATDPFQPATVRLRGLDSRSGLELRRYQAPLLNDQPQVLPTVNGPWLLADGQLWPFDPTSKAFGEPLLDKLEFAQVAPDGKRALVFGDGMLTELDLIKQQTFSQTELTNLPQVSSIECIIASPNLGYVVIIGTIFEESDLSQQIMAYAREGKPIGSWQRQLLAYSTHGVETDISDRIHFLDDQRLVLLHRTGVLEIIDLTTNSKQAISLRADDNLAERLEHWDGFALIPNLTPQALIENPELASLDSTTGFFDPPFESDIDVPLAPTADPQPLGLAIVRDQVLKLWDDGRIKTIDQSSNYSIIRNNAPPLFVDRAGTDLAFFDPTNQITFTVALEPAEAKSLSDFAGISAPDKQSVAFCYSYHLDASADSRVNRCRELDLQTGQTKLFAELPAATLLTPIYWDGRQLTIVGKTYREAKQADEYLVWQTLADDRTQGQMLLQALDLKQLWYVVGSPTVICQSTADEIYSYNVLEQTSHLLTQGVFNHSLRVDLAPNGQSVALLEREYPLKYGKLRMFDTATGAELWHDTSINYQFGDWSGDSQFYLTKRYQTINSIVNTYTRQGKIGHSLLVADGFSDSTPDWSGQRIVLEMYNELFLLERVNEHWLPLRKFSGLQAISDRSFPLTMAYVYPQP</sequence>
<organism evidence="2 3">
    <name type="scientific">Herpetosiphon gulosus</name>
    <dbReference type="NCBI Taxonomy" id="1973496"/>
    <lineage>
        <taxon>Bacteria</taxon>
        <taxon>Bacillati</taxon>
        <taxon>Chloroflexota</taxon>
        <taxon>Chloroflexia</taxon>
        <taxon>Herpetosiphonales</taxon>
        <taxon>Herpetosiphonaceae</taxon>
        <taxon>Herpetosiphon</taxon>
    </lineage>
</organism>
<reference evidence="2 3" key="1">
    <citation type="submission" date="2024-02" db="EMBL/GenBank/DDBJ databases">
        <title>Herpetosiphon gulosus NBRC 112829.</title>
        <authorList>
            <person name="Ichikawa N."/>
            <person name="Katano-Makiyama Y."/>
            <person name="Hidaka K."/>
        </authorList>
    </citation>
    <scope>NUCLEOTIDE SEQUENCE [LARGE SCALE GENOMIC DNA]</scope>
    <source>
        <strain evidence="2 3">NBRC 112829</strain>
    </source>
</reference>
<dbReference type="EMBL" id="BAABRU010000031">
    <property type="protein sequence ID" value="GAA5531075.1"/>
    <property type="molecule type" value="Genomic_DNA"/>
</dbReference>
<name>A0ABP9X6Q4_9CHLR</name>
<feature type="transmembrane region" description="Helical" evidence="1">
    <location>
        <begin position="20"/>
        <end position="37"/>
    </location>
</feature>
<keyword evidence="1" id="KW-1133">Transmembrane helix</keyword>
<proteinExistence type="predicted"/>
<keyword evidence="3" id="KW-1185">Reference proteome</keyword>
<dbReference type="SUPFAM" id="SSF82171">
    <property type="entry name" value="DPP6 N-terminal domain-like"/>
    <property type="match status" value="1"/>
</dbReference>
<protein>
    <submittedName>
        <fullName evidence="2">Uncharacterized protein</fullName>
    </submittedName>
</protein>
<evidence type="ECO:0000313" key="2">
    <source>
        <dbReference type="EMBL" id="GAA5531075.1"/>
    </source>
</evidence>
<dbReference type="Proteomes" id="UP001428290">
    <property type="component" value="Unassembled WGS sequence"/>
</dbReference>
<keyword evidence="1" id="KW-0812">Transmembrane</keyword>
<dbReference type="RefSeq" id="WP_345724659.1">
    <property type="nucleotide sequence ID" value="NZ_BAABRU010000031.1"/>
</dbReference>
<keyword evidence="1" id="KW-0472">Membrane</keyword>
<gene>
    <name evidence="2" type="ORF">Hgul01_04899</name>
</gene>
<comment type="caution">
    <text evidence="2">The sequence shown here is derived from an EMBL/GenBank/DDBJ whole genome shotgun (WGS) entry which is preliminary data.</text>
</comment>